<accession>A0A8J1IPJ5</accession>
<evidence type="ECO:0000256" key="2">
    <source>
        <dbReference type="SAM" id="SignalP"/>
    </source>
</evidence>
<keyword evidence="4" id="KW-1185">Reference proteome</keyword>
<evidence type="ECO:0000256" key="1">
    <source>
        <dbReference type="SAM" id="Coils"/>
    </source>
</evidence>
<evidence type="ECO:0000313" key="6">
    <source>
        <dbReference type="Xenbase" id="XB-GENE-29099687"/>
    </source>
</evidence>
<dbReference type="Proteomes" id="UP000008143">
    <property type="component" value="Chromosome 8"/>
</dbReference>
<organism evidence="4 5">
    <name type="scientific">Xenopus tropicalis</name>
    <name type="common">Western clawed frog</name>
    <name type="synonym">Silurana tropicalis</name>
    <dbReference type="NCBI Taxonomy" id="8364"/>
    <lineage>
        <taxon>Eukaryota</taxon>
        <taxon>Metazoa</taxon>
        <taxon>Chordata</taxon>
        <taxon>Craniata</taxon>
        <taxon>Vertebrata</taxon>
        <taxon>Euteleostomi</taxon>
        <taxon>Amphibia</taxon>
        <taxon>Batrachia</taxon>
        <taxon>Anura</taxon>
        <taxon>Pipoidea</taxon>
        <taxon>Pipidae</taxon>
        <taxon>Xenopodinae</taxon>
        <taxon>Xenopus</taxon>
        <taxon>Silurana</taxon>
    </lineage>
</organism>
<keyword evidence="2" id="KW-0732">Signal</keyword>
<evidence type="ECO:0000313" key="5">
    <source>
        <dbReference type="RefSeq" id="XP_031747514.1"/>
    </source>
</evidence>
<dbReference type="CTD" id="283643"/>
<reference evidence="5" key="1">
    <citation type="submission" date="2025-08" db="UniProtKB">
        <authorList>
            <consortium name="RefSeq"/>
        </authorList>
    </citation>
    <scope>IDENTIFICATION</scope>
    <source>
        <strain evidence="5">Nigerian</strain>
        <tissue evidence="5">Liver and blood</tissue>
    </source>
</reference>
<proteinExistence type="predicted"/>
<protein>
    <submittedName>
        <fullName evidence="5">Tubulin epsilon and delta complex protein 1</fullName>
    </submittedName>
</protein>
<dbReference type="OMA" id="FIPPMKT"/>
<evidence type="ECO:0000313" key="4">
    <source>
        <dbReference type="Proteomes" id="UP000008143"/>
    </source>
</evidence>
<dbReference type="PANTHER" id="PTHR35076">
    <property type="entry name" value="TUBULIN EPSILON AND DELTA COMPLEX PROTEIN 1"/>
    <property type="match status" value="1"/>
</dbReference>
<dbReference type="KEGG" id="xtr:100485326"/>
<name>A0A8J1IPJ5_XENTR</name>
<dbReference type="InterPro" id="IPR043535">
    <property type="entry name" value="TEDC1"/>
</dbReference>
<dbReference type="Pfam" id="PF14970">
    <property type="entry name" value="TEDC1"/>
    <property type="match status" value="1"/>
</dbReference>
<feature type="chain" id="PRO_5035144139" evidence="2">
    <location>
        <begin position="23"/>
        <end position="437"/>
    </location>
</feature>
<feature type="coiled-coil region" evidence="1">
    <location>
        <begin position="284"/>
        <end position="360"/>
    </location>
</feature>
<dbReference type="RefSeq" id="XP_031747514.1">
    <property type="nucleotide sequence ID" value="XM_031891654.1"/>
</dbReference>
<dbReference type="OrthoDB" id="9906141at2759"/>
<evidence type="ECO:0000259" key="3">
    <source>
        <dbReference type="Pfam" id="PF14970"/>
    </source>
</evidence>
<feature type="domain" description="Tubulin epsilon and delta complex protein 1" evidence="3">
    <location>
        <begin position="89"/>
        <end position="259"/>
    </location>
</feature>
<dbReference type="InterPro" id="IPR027996">
    <property type="entry name" value="TEDC1_dom"/>
</dbReference>
<dbReference type="PANTHER" id="PTHR35076:SF1">
    <property type="entry name" value="TUBULIN EPSILON AND DELTA COMPLEX PROTEIN 1"/>
    <property type="match status" value="1"/>
</dbReference>
<dbReference type="AGR" id="Xenbase:XB-GENE-29099687"/>
<feature type="signal peptide" evidence="2">
    <location>
        <begin position="1"/>
        <end position="22"/>
    </location>
</feature>
<keyword evidence="1" id="KW-0175">Coiled coil</keyword>
<sequence length="437" mass="50876">MKRGGSSQLKEVLCALCRLVSACGVGLNPETFRRAKFDRPETVAEFWNLLYCLLTKIYQVRYGASVTIDETENLGNRISYVKTVLRHQGYGRSAFYQLPLDGSQGSRELLLSFSWLLLQMKPLERILQMNRAAVGDEISVCTCSCKLDLKENQDSKSLVGREVDVRYLQWLNGKLRFCWRTLHAVHQEKCCLLHKIHLYTQGCHVDQSVSHLSVLETDLVRHPDNYTKVLESENTNLEAYVQWKHLEPVYWQWMVSVLESTYENEQVLSMQDQDHKRYETSQWSNNLKHDIDKLNGDLEGISRNLQELLQRRQSSWNEQIKEIEKNVTEKEQRLMFKKIKQEVQKNTEDVKSQNAQARDMHGPFRLVFREGSGTQNASVNKNFYTRAFYATELSKELQKACTELEAEFQRLQDECRCKLEKISEEFEGVICIPPAKG</sequence>
<dbReference type="GeneID" id="100485326"/>
<dbReference type="Xenbase" id="XB-GENE-29099687">
    <property type="gene designation" value="tedc1"/>
</dbReference>
<feature type="coiled-coil region" evidence="1">
    <location>
        <begin position="394"/>
        <end position="421"/>
    </location>
</feature>
<gene>
    <name evidence="5 6" type="primary">tedc1</name>
</gene>
<dbReference type="AlphaFoldDB" id="A0A8J1IPJ5"/>